<gene>
    <name evidence="1" type="ORF">SDC9_157002</name>
</gene>
<dbReference type="EMBL" id="VSSQ01055838">
    <property type="protein sequence ID" value="MPN09710.1"/>
    <property type="molecule type" value="Genomic_DNA"/>
</dbReference>
<protein>
    <submittedName>
        <fullName evidence="1">Uncharacterized protein</fullName>
    </submittedName>
</protein>
<name>A0A645F752_9ZZZZ</name>
<evidence type="ECO:0000313" key="1">
    <source>
        <dbReference type="EMBL" id="MPN09710.1"/>
    </source>
</evidence>
<dbReference type="AlphaFoldDB" id="A0A645F752"/>
<comment type="caution">
    <text evidence="1">The sequence shown here is derived from an EMBL/GenBank/DDBJ whole genome shotgun (WGS) entry which is preliminary data.</text>
</comment>
<reference evidence="1" key="1">
    <citation type="submission" date="2019-08" db="EMBL/GenBank/DDBJ databases">
        <authorList>
            <person name="Kucharzyk K."/>
            <person name="Murdoch R.W."/>
            <person name="Higgins S."/>
            <person name="Loffler F."/>
        </authorList>
    </citation>
    <scope>NUCLEOTIDE SEQUENCE</scope>
</reference>
<organism evidence="1">
    <name type="scientific">bioreactor metagenome</name>
    <dbReference type="NCBI Taxonomy" id="1076179"/>
    <lineage>
        <taxon>unclassified sequences</taxon>
        <taxon>metagenomes</taxon>
        <taxon>ecological metagenomes</taxon>
    </lineage>
</organism>
<sequence>MARGDLDAVELRSRRERRYELGVVRPREQLVDYILCKRRRIGLTYLDALASDGVSSGGIRKIGLIVQLVRIIILVCADACARSE</sequence>
<accession>A0A645F752</accession>
<proteinExistence type="predicted"/>